<dbReference type="GeneID" id="30994432"/>
<organism evidence="2 3">
    <name type="scientific">Hyphopichia burtonii NRRL Y-1933</name>
    <dbReference type="NCBI Taxonomy" id="984485"/>
    <lineage>
        <taxon>Eukaryota</taxon>
        <taxon>Fungi</taxon>
        <taxon>Dikarya</taxon>
        <taxon>Ascomycota</taxon>
        <taxon>Saccharomycotina</taxon>
        <taxon>Pichiomycetes</taxon>
        <taxon>Debaryomycetaceae</taxon>
        <taxon>Hyphopichia</taxon>
    </lineage>
</organism>
<keyword evidence="3" id="KW-1185">Reference proteome</keyword>
<feature type="region of interest" description="Disordered" evidence="1">
    <location>
        <begin position="229"/>
        <end position="302"/>
    </location>
</feature>
<accession>A0A1E4RDJ3</accession>
<dbReference type="GO" id="GO:0003729">
    <property type="term" value="F:mRNA binding"/>
    <property type="evidence" value="ECO:0007669"/>
    <property type="project" value="InterPro"/>
</dbReference>
<dbReference type="OrthoDB" id="422106at2759"/>
<sequence length="302" mass="35513">MTTPYVAPYGGLLTKTLDDEKEREEKLKEQQINVTVNDNLETLRPESIFIKGVDNLSTDDLKFFIDYYLNFETITKHDDEGNELLEYVAKPINDQLTFKIQWINDTSINVVFKTHEEAFKALSAISISSNPNENQTISPPSEFTSEYIADIIQERETKPYNPTIQFRKKQNLLNRLNSSEEKPENVEDELKMDEDESAIVLYTRQSLQNDRKVKNASAYSRYYLLHGEPERKPKRFNDRQRQQRGNRRRQSNDEDLFANKIGGNRRARDDEDDLFADKLRNRDRSPGREQTRARSRSPMRDY</sequence>
<feature type="compositionally biased region" description="Basic and acidic residues" evidence="1">
    <location>
        <begin position="229"/>
        <end position="241"/>
    </location>
</feature>
<proteinExistence type="predicted"/>
<dbReference type="GO" id="GO:0000340">
    <property type="term" value="F:RNA 7-methylguanosine cap binding"/>
    <property type="evidence" value="ECO:0007669"/>
    <property type="project" value="InterPro"/>
</dbReference>
<feature type="compositionally biased region" description="Basic and acidic residues" evidence="1">
    <location>
        <begin position="275"/>
        <end position="302"/>
    </location>
</feature>
<evidence type="ECO:0000313" key="3">
    <source>
        <dbReference type="Proteomes" id="UP000095085"/>
    </source>
</evidence>
<dbReference type="GO" id="GO:0005634">
    <property type="term" value="C:nucleus"/>
    <property type="evidence" value="ECO:0007669"/>
    <property type="project" value="TreeGrafter"/>
</dbReference>
<dbReference type="InterPro" id="IPR019416">
    <property type="entry name" value="NCBP3"/>
</dbReference>
<evidence type="ECO:0000313" key="2">
    <source>
        <dbReference type="EMBL" id="ODV65296.1"/>
    </source>
</evidence>
<protein>
    <submittedName>
        <fullName evidence="2">Uncharacterized protein</fullName>
    </submittedName>
</protein>
<dbReference type="STRING" id="984485.A0A1E4RDJ3"/>
<dbReference type="AlphaFoldDB" id="A0A1E4RDJ3"/>
<dbReference type="EMBL" id="KV454545">
    <property type="protein sequence ID" value="ODV65296.1"/>
    <property type="molecule type" value="Genomic_DNA"/>
</dbReference>
<dbReference type="RefSeq" id="XP_020074363.1">
    <property type="nucleotide sequence ID" value="XM_020219882.1"/>
</dbReference>
<dbReference type="PANTHER" id="PTHR16291:SF0">
    <property type="entry name" value="NUCLEAR CAP-BINDING PROTEIN SUBUNIT 3"/>
    <property type="match status" value="1"/>
</dbReference>
<reference evidence="3" key="1">
    <citation type="submission" date="2016-05" db="EMBL/GenBank/DDBJ databases">
        <title>Comparative genomics of biotechnologically important yeasts.</title>
        <authorList>
            <consortium name="DOE Joint Genome Institute"/>
            <person name="Riley R."/>
            <person name="Haridas S."/>
            <person name="Wolfe K.H."/>
            <person name="Lopes M.R."/>
            <person name="Hittinger C.T."/>
            <person name="Goker M."/>
            <person name="Salamov A."/>
            <person name="Wisecaver J."/>
            <person name="Long T.M."/>
            <person name="Aerts A.L."/>
            <person name="Barry K."/>
            <person name="Choi C."/>
            <person name="Clum A."/>
            <person name="Coughlan A.Y."/>
            <person name="Deshpande S."/>
            <person name="Douglass A.P."/>
            <person name="Hanson S.J."/>
            <person name="Klenk H.-P."/>
            <person name="Labutti K."/>
            <person name="Lapidus A."/>
            <person name="Lindquist E."/>
            <person name="Lipzen A."/>
            <person name="Meier-Kolthoff J.P."/>
            <person name="Ohm R.A."/>
            <person name="Otillar R.P."/>
            <person name="Pangilinan J."/>
            <person name="Peng Y."/>
            <person name="Rokas A."/>
            <person name="Rosa C.A."/>
            <person name="Scheuner C."/>
            <person name="Sibirny A.A."/>
            <person name="Slot J.C."/>
            <person name="Stielow J.B."/>
            <person name="Sun H."/>
            <person name="Kurtzman C.P."/>
            <person name="Blackwell M."/>
            <person name="Grigoriev I.V."/>
            <person name="Jeffries T.W."/>
        </authorList>
    </citation>
    <scope>NUCLEOTIDE SEQUENCE [LARGE SCALE GENOMIC DNA]</scope>
    <source>
        <strain evidence="3">NRRL Y-1933</strain>
    </source>
</reference>
<evidence type="ECO:0000256" key="1">
    <source>
        <dbReference type="SAM" id="MobiDB-lite"/>
    </source>
</evidence>
<dbReference type="Proteomes" id="UP000095085">
    <property type="component" value="Unassembled WGS sequence"/>
</dbReference>
<dbReference type="Pfam" id="PF10309">
    <property type="entry name" value="NCBP3"/>
    <property type="match status" value="1"/>
</dbReference>
<dbReference type="PANTHER" id="PTHR16291">
    <property type="entry name" value="NUCLEAR CAP-BINDING PROTEIN SUBUNIT 3"/>
    <property type="match status" value="1"/>
</dbReference>
<name>A0A1E4RDJ3_9ASCO</name>
<gene>
    <name evidence="2" type="ORF">HYPBUDRAFT_144487</name>
</gene>